<dbReference type="GO" id="GO:0003723">
    <property type="term" value="F:RNA binding"/>
    <property type="evidence" value="ECO:0007669"/>
    <property type="project" value="InterPro"/>
</dbReference>
<gene>
    <name evidence="5" type="ORF">H9L22_12725</name>
</gene>
<evidence type="ECO:0000256" key="1">
    <source>
        <dbReference type="ARBA" id="ARBA00000073"/>
    </source>
</evidence>
<evidence type="ECO:0000256" key="2">
    <source>
        <dbReference type="ARBA" id="ARBA00031870"/>
    </source>
</evidence>
<evidence type="ECO:0000256" key="3">
    <source>
        <dbReference type="ARBA" id="ARBA00033164"/>
    </source>
</evidence>
<protein>
    <recommendedName>
        <fullName evidence="2">RNA pseudouridylate synthase</fullName>
    </recommendedName>
    <alternativeName>
        <fullName evidence="3">RNA-uridine isomerase</fullName>
    </alternativeName>
</protein>
<dbReference type="GO" id="GO:0140098">
    <property type="term" value="F:catalytic activity, acting on RNA"/>
    <property type="evidence" value="ECO:0007669"/>
    <property type="project" value="UniProtKB-ARBA"/>
</dbReference>
<accession>A0A7H0H3J9</accession>
<dbReference type="GO" id="GO:0000455">
    <property type="term" value="P:enzyme-directed rRNA pseudouridine synthesis"/>
    <property type="evidence" value="ECO:0007669"/>
    <property type="project" value="TreeGrafter"/>
</dbReference>
<reference evidence="5 6" key="1">
    <citation type="submission" date="2020-08" db="EMBL/GenBank/DDBJ databases">
        <title>Genome sequence of Tessaracoccus defluvii JCM 17540T.</title>
        <authorList>
            <person name="Hyun D.-W."/>
            <person name="Bae J.-W."/>
        </authorList>
    </citation>
    <scope>NUCLEOTIDE SEQUENCE [LARGE SCALE GENOMIC DNA]</scope>
    <source>
        <strain evidence="5 6">JCM 17540</strain>
    </source>
</reference>
<comment type="catalytic activity">
    <reaction evidence="1">
        <text>a uridine in RNA = a pseudouridine in RNA</text>
        <dbReference type="Rhea" id="RHEA:48348"/>
        <dbReference type="Rhea" id="RHEA-COMP:12068"/>
        <dbReference type="Rhea" id="RHEA-COMP:12069"/>
        <dbReference type="ChEBI" id="CHEBI:65314"/>
        <dbReference type="ChEBI" id="CHEBI:65315"/>
    </reaction>
</comment>
<dbReference type="EMBL" id="CP060789">
    <property type="protein sequence ID" value="QNP55115.1"/>
    <property type="molecule type" value="Genomic_DNA"/>
</dbReference>
<proteinExistence type="predicted"/>
<feature type="domain" description="Pseudouridine synthase RsuA/RluA-like" evidence="4">
    <location>
        <begin position="103"/>
        <end position="248"/>
    </location>
</feature>
<sequence>MPPRSPLPPRHGLQAAWVRTPDRDPADPLPWPTMRDWLVHKLAPSPEDVDAMLAAGAFVDDAGLPWTGSEPYRPHTFVWFHRTLRDEPEVPGELTVLYRDDRIVVVDKPHFLSTIPRGRHIVQSVVVKARTMLDLPELSAAHRLDRATAGVVLLTTEKRWRAPYQGLFADRRVTKRYEAIAPFDPACVFPLRVESHLTKRVGTLQAETLDLPPNAFTDIDILEVRGRWARYDVVPLTGKTHQIRAHFNSLGLPLHGDQLYPEVLDEPVDDFGTPLGLLARSLTFDDPVDGTRSTFTSRRVLRMPED</sequence>
<dbReference type="InterPro" id="IPR006145">
    <property type="entry name" value="PsdUridine_synth_RsuA/RluA"/>
</dbReference>
<name>A0A7H0H3J9_9ACTN</name>
<dbReference type="Pfam" id="PF00849">
    <property type="entry name" value="PseudoU_synth_2"/>
    <property type="match status" value="1"/>
</dbReference>
<dbReference type="KEGG" id="tdf:H9L22_12725"/>
<organism evidence="5 6">
    <name type="scientific">Tessaracoccus defluvii</name>
    <dbReference type="NCBI Taxonomy" id="1285901"/>
    <lineage>
        <taxon>Bacteria</taxon>
        <taxon>Bacillati</taxon>
        <taxon>Actinomycetota</taxon>
        <taxon>Actinomycetes</taxon>
        <taxon>Propionibacteriales</taxon>
        <taxon>Propionibacteriaceae</taxon>
        <taxon>Tessaracoccus</taxon>
    </lineage>
</organism>
<dbReference type="SUPFAM" id="SSF55120">
    <property type="entry name" value="Pseudouridine synthase"/>
    <property type="match status" value="1"/>
</dbReference>
<dbReference type="PANTHER" id="PTHR21600:SF84">
    <property type="entry name" value="PSEUDOURIDINE SYNTHASE RSUA_RLUA-LIKE DOMAIN-CONTAINING PROTEIN"/>
    <property type="match status" value="1"/>
</dbReference>
<keyword evidence="6" id="KW-1185">Reference proteome</keyword>
<evidence type="ECO:0000313" key="5">
    <source>
        <dbReference type="EMBL" id="QNP55115.1"/>
    </source>
</evidence>
<dbReference type="PANTHER" id="PTHR21600">
    <property type="entry name" value="MITOCHONDRIAL RNA PSEUDOURIDINE SYNTHASE"/>
    <property type="match status" value="1"/>
</dbReference>
<dbReference type="Proteomes" id="UP000516117">
    <property type="component" value="Chromosome"/>
</dbReference>
<evidence type="ECO:0000259" key="4">
    <source>
        <dbReference type="Pfam" id="PF00849"/>
    </source>
</evidence>
<dbReference type="GO" id="GO:0009982">
    <property type="term" value="F:pseudouridine synthase activity"/>
    <property type="evidence" value="ECO:0007669"/>
    <property type="project" value="InterPro"/>
</dbReference>
<evidence type="ECO:0000313" key="6">
    <source>
        <dbReference type="Proteomes" id="UP000516117"/>
    </source>
</evidence>
<dbReference type="InterPro" id="IPR050188">
    <property type="entry name" value="RluA_PseudoU_synthase"/>
</dbReference>
<dbReference type="InterPro" id="IPR020103">
    <property type="entry name" value="PsdUridine_synth_cat_dom_sf"/>
</dbReference>
<dbReference type="AlphaFoldDB" id="A0A7H0H3J9"/>
<dbReference type="Gene3D" id="3.30.2350.10">
    <property type="entry name" value="Pseudouridine synthase"/>
    <property type="match status" value="1"/>
</dbReference>